<feature type="region of interest" description="Disordered" evidence="12">
    <location>
        <begin position="185"/>
        <end position="246"/>
    </location>
</feature>
<dbReference type="SUPFAM" id="SSF57903">
    <property type="entry name" value="FYVE/PHD zinc finger"/>
    <property type="match status" value="2"/>
</dbReference>
<feature type="compositionally biased region" description="Low complexity" evidence="12">
    <location>
        <begin position="1842"/>
        <end position="1854"/>
    </location>
</feature>
<dbReference type="GO" id="GO:0005634">
    <property type="term" value="C:nucleus"/>
    <property type="evidence" value="ECO:0007669"/>
    <property type="project" value="UniProtKB-SubCell"/>
</dbReference>
<feature type="compositionally biased region" description="Polar residues" evidence="12">
    <location>
        <begin position="1863"/>
        <end position="1877"/>
    </location>
</feature>
<dbReference type="SMART" id="SM00571">
    <property type="entry name" value="DDT"/>
    <property type="match status" value="2"/>
</dbReference>
<dbReference type="InterPro" id="IPR016177">
    <property type="entry name" value="DNA-bd_dom_sf"/>
</dbReference>
<dbReference type="SMART" id="SM00297">
    <property type="entry name" value="BROMO"/>
    <property type="match status" value="1"/>
</dbReference>
<feature type="compositionally biased region" description="Polar residues" evidence="12">
    <location>
        <begin position="1075"/>
        <end position="1099"/>
    </location>
</feature>
<dbReference type="Pfam" id="PF15613">
    <property type="entry name" value="WSD"/>
    <property type="match status" value="1"/>
</dbReference>
<protein>
    <submittedName>
        <fullName evidence="13">Uncharacterized protein</fullName>
    </submittedName>
</protein>
<dbReference type="GO" id="GO:0000785">
    <property type="term" value="C:chromatin"/>
    <property type="evidence" value="ECO:0007669"/>
    <property type="project" value="TreeGrafter"/>
</dbReference>
<proteinExistence type="inferred from homology"/>
<dbReference type="PROSITE" id="PS50982">
    <property type="entry name" value="MBD"/>
    <property type="match status" value="1"/>
</dbReference>
<keyword evidence="3" id="KW-0479">Metal-binding</keyword>
<dbReference type="PROSITE" id="PS50827">
    <property type="entry name" value="DDT"/>
    <property type="match status" value="2"/>
</dbReference>
<dbReference type="Pfam" id="PF00439">
    <property type="entry name" value="Bromodomain"/>
    <property type="match status" value="1"/>
</dbReference>
<feature type="region of interest" description="Disordered" evidence="12">
    <location>
        <begin position="1"/>
        <end position="20"/>
    </location>
</feature>
<organism evidence="13">
    <name type="scientific">Cyprideis torosa</name>
    <dbReference type="NCBI Taxonomy" id="163714"/>
    <lineage>
        <taxon>Eukaryota</taxon>
        <taxon>Metazoa</taxon>
        <taxon>Ecdysozoa</taxon>
        <taxon>Arthropoda</taxon>
        <taxon>Crustacea</taxon>
        <taxon>Oligostraca</taxon>
        <taxon>Ostracoda</taxon>
        <taxon>Podocopa</taxon>
        <taxon>Podocopida</taxon>
        <taxon>Cytherocopina</taxon>
        <taxon>Cytheroidea</taxon>
        <taxon>Cytherideidae</taxon>
        <taxon>Cyprideis</taxon>
    </lineage>
</organism>
<dbReference type="Pfam" id="PF01429">
    <property type="entry name" value="MBD"/>
    <property type="match status" value="1"/>
</dbReference>
<feature type="compositionally biased region" description="Low complexity" evidence="12">
    <location>
        <begin position="1105"/>
        <end position="1121"/>
    </location>
</feature>
<name>A0A7R8ZIV3_9CRUS</name>
<feature type="compositionally biased region" description="Low complexity" evidence="12">
    <location>
        <begin position="38"/>
        <end position="59"/>
    </location>
</feature>
<dbReference type="InterPro" id="IPR028942">
    <property type="entry name" value="WHIM1_dom"/>
</dbReference>
<evidence type="ECO:0000256" key="2">
    <source>
        <dbReference type="ARBA" id="ARBA00007444"/>
    </source>
</evidence>
<dbReference type="Gene3D" id="3.30.40.10">
    <property type="entry name" value="Zinc/RING finger domain, C3HC4 (zinc finger)"/>
    <property type="match status" value="2"/>
</dbReference>
<keyword evidence="6" id="KW-0805">Transcription regulation</keyword>
<dbReference type="OrthoDB" id="784962at2759"/>
<dbReference type="PROSITE" id="PS01359">
    <property type="entry name" value="ZF_PHD_1"/>
    <property type="match status" value="1"/>
</dbReference>
<dbReference type="InterPro" id="IPR036427">
    <property type="entry name" value="Bromodomain-like_sf"/>
</dbReference>
<reference evidence="13" key="1">
    <citation type="submission" date="2020-11" db="EMBL/GenBank/DDBJ databases">
        <authorList>
            <person name="Tran Van P."/>
        </authorList>
    </citation>
    <scope>NUCLEOTIDE SEQUENCE</scope>
</reference>
<dbReference type="InterPro" id="IPR018501">
    <property type="entry name" value="DDT_dom"/>
</dbReference>
<comment type="subcellular location">
    <subcellularLocation>
        <location evidence="1">Nucleus</location>
    </subcellularLocation>
</comment>
<evidence type="ECO:0000256" key="5">
    <source>
        <dbReference type="ARBA" id="ARBA00022833"/>
    </source>
</evidence>
<feature type="region of interest" description="Disordered" evidence="12">
    <location>
        <begin position="1830"/>
        <end position="1924"/>
    </location>
</feature>
<evidence type="ECO:0000256" key="3">
    <source>
        <dbReference type="ARBA" id="ARBA00022723"/>
    </source>
</evidence>
<feature type="compositionally biased region" description="Low complexity" evidence="12">
    <location>
        <begin position="185"/>
        <end position="195"/>
    </location>
</feature>
<evidence type="ECO:0000256" key="4">
    <source>
        <dbReference type="ARBA" id="ARBA00022771"/>
    </source>
</evidence>
<evidence type="ECO:0000256" key="1">
    <source>
        <dbReference type="ARBA" id="ARBA00004123"/>
    </source>
</evidence>
<dbReference type="InterPro" id="IPR011011">
    <property type="entry name" value="Znf_FYVE_PHD"/>
</dbReference>
<feature type="region of interest" description="Disordered" evidence="12">
    <location>
        <begin position="501"/>
        <end position="521"/>
    </location>
</feature>
<dbReference type="EMBL" id="OB660140">
    <property type="protein sequence ID" value="CAD7223027.1"/>
    <property type="molecule type" value="Genomic_DNA"/>
</dbReference>
<dbReference type="PROSITE" id="PS50016">
    <property type="entry name" value="ZF_PHD_2"/>
    <property type="match status" value="2"/>
</dbReference>
<feature type="region of interest" description="Disordered" evidence="12">
    <location>
        <begin position="1047"/>
        <end position="1126"/>
    </location>
</feature>
<dbReference type="PROSITE" id="PS50014">
    <property type="entry name" value="BROMODOMAIN_2"/>
    <property type="match status" value="1"/>
</dbReference>
<dbReference type="Gene3D" id="3.30.890.10">
    <property type="entry name" value="Methyl-cpg-binding Protein 2, Chain A"/>
    <property type="match status" value="1"/>
</dbReference>
<dbReference type="PANTHER" id="PTHR45915:SF2">
    <property type="entry name" value="TOUTATIS, ISOFORM E"/>
    <property type="match status" value="1"/>
</dbReference>
<keyword evidence="5" id="KW-0862">Zinc</keyword>
<feature type="region of interest" description="Disordered" evidence="12">
    <location>
        <begin position="31"/>
        <end position="81"/>
    </location>
</feature>
<dbReference type="InterPro" id="IPR001487">
    <property type="entry name" value="Bromodomain"/>
</dbReference>
<dbReference type="Pfam" id="PF02791">
    <property type="entry name" value="DDT"/>
    <property type="match status" value="2"/>
</dbReference>
<dbReference type="PANTHER" id="PTHR45915">
    <property type="entry name" value="TRANSCRIPTION INTERMEDIARY FACTOR"/>
    <property type="match status" value="1"/>
</dbReference>
<dbReference type="SMART" id="SM00391">
    <property type="entry name" value="MBD"/>
    <property type="match status" value="1"/>
</dbReference>
<feature type="region of interest" description="Disordered" evidence="12">
    <location>
        <begin position="1621"/>
        <end position="1680"/>
    </location>
</feature>
<feature type="region of interest" description="Disordered" evidence="12">
    <location>
        <begin position="1541"/>
        <end position="1564"/>
    </location>
</feature>
<feature type="compositionally biased region" description="Polar residues" evidence="12">
    <location>
        <begin position="66"/>
        <end position="77"/>
    </location>
</feature>
<feature type="compositionally biased region" description="Basic and acidic residues" evidence="12">
    <location>
        <begin position="1"/>
        <end position="12"/>
    </location>
</feature>
<dbReference type="PRINTS" id="PR00503">
    <property type="entry name" value="BROMODOMAIN"/>
</dbReference>
<feature type="region of interest" description="Disordered" evidence="12">
    <location>
        <begin position="418"/>
        <end position="447"/>
    </location>
</feature>
<dbReference type="InterPro" id="IPR001739">
    <property type="entry name" value="Methyl_CpG_DNA-bd"/>
</dbReference>
<dbReference type="SMART" id="SM00249">
    <property type="entry name" value="PHD"/>
    <property type="match status" value="2"/>
</dbReference>
<feature type="compositionally biased region" description="Low complexity" evidence="12">
    <location>
        <begin position="1668"/>
        <end position="1678"/>
    </location>
</feature>
<dbReference type="CDD" id="cd15545">
    <property type="entry name" value="PHD_BAZ2A_like"/>
    <property type="match status" value="1"/>
</dbReference>
<feature type="compositionally biased region" description="Basic and acidic residues" evidence="12">
    <location>
        <begin position="1654"/>
        <end position="1665"/>
    </location>
</feature>
<evidence type="ECO:0000256" key="9">
    <source>
        <dbReference type="ARBA" id="ARBA00023163"/>
    </source>
</evidence>
<dbReference type="FunFam" id="3.30.40.10:FF:000199">
    <property type="entry name" value="Bromodomain adjacent to zinc finger domain 2B"/>
    <property type="match status" value="1"/>
</dbReference>
<dbReference type="InterPro" id="IPR019786">
    <property type="entry name" value="Zinc_finger_PHD-type_CS"/>
</dbReference>
<feature type="coiled-coil region" evidence="11">
    <location>
        <begin position="729"/>
        <end position="758"/>
    </location>
</feature>
<keyword evidence="4" id="KW-0863">Zinc-finger</keyword>
<feature type="compositionally biased region" description="Basic and acidic residues" evidence="12">
    <location>
        <begin position="1545"/>
        <end position="1556"/>
    </location>
</feature>
<evidence type="ECO:0000313" key="13">
    <source>
        <dbReference type="EMBL" id="CAD7223027.1"/>
    </source>
</evidence>
<keyword evidence="7 11" id="KW-0175">Coiled coil</keyword>
<dbReference type="InterPro" id="IPR028941">
    <property type="entry name" value="WHIM2_dom"/>
</dbReference>
<dbReference type="Pfam" id="PF15612">
    <property type="entry name" value="WHIM1"/>
    <property type="match status" value="1"/>
</dbReference>
<keyword evidence="10" id="KW-0539">Nucleus</keyword>
<feature type="region of interest" description="Disordered" evidence="12">
    <location>
        <begin position="1223"/>
        <end position="1311"/>
    </location>
</feature>
<sequence>MLMGYDRSDDKSGSVPLFELPTREGRTLSVFLQMEGASASTDSLSRSSGSSSRKPGSSSHKSRSSLNGPISSLDKQNSQAAAALASLSSQFAAAMASVPASSSQKGNLHTSKPLGRGQSRPKKNTVASLLATRKASATSARDSPGPTGMGDSLTSPGFPLGTPGGDLKTHDPTTSALLIAAVSGTSSSTYPSSATPLEGEPGAEEDLDDTHSEGGDSSVAGSDMTSLSSSSAVPRKRRKTSAEDSVVQVPLVSGWRRETMIRSIQNSGIRGEVTYYSPDNKKFKQYPELLRYLERNGITNFGREHFSFSLRVIAGEYLYPTGDGNVLTLTAQEMEAQLEEMRAHTAVGNASRAEKMRERRREEKEIQHRIIEELKKDNRPVTEDEVARRIQEWKAERRHERELVREREREQRRQQMEEARRQREKERAEWAEQQKKEKEDKAKEAAKEKELKRQQAILLQEQAAQLYMQELTKQREYLLTQEMDRERRRQHMILIKALEGRKKAEEKEKRRREADREKQLQRDRRLQRRSFELEILRELRRGVDDMALTKDSKELPQLQRLPGLKLSGEAFADVQMIYEFLHNFGETLGFDMDSLPSLLHLQLAFLNQSSCEDELLSILTHLLVCAIEDPGIPHPNRHTTLFGQTLKQADITPANASEIMRIYLYANATGEVKALMGIAPDKKDIIVEKSPEFLEQAAQLYMQELTKQREYLLTQEMDRERRRQHMILIKALEGRKKAEEKEKRRREADREKQLQRDRRLQRRSFELEILRELRRGVDDMALTKDSKELPQLQRLPGLKLSGEAFADVQMIYEFLHNFGETLGFDMDSLPSLLHLQLAFLNQSSCEDELLSILTHLLVCAIEDPGIPHPNRHTTLFGQTLKQADITPANASEIMRIYLYANATGEVKALMGIAPDKKDIIVEKSPEFLDLIEENQAYQLSQLLVDRPYLSLSPEQKAKIVSYICHELLLNKAVVKQVDATVERLNSARRDKWAVEVRLRRARSASAHYRRTPVSSGKAPCAAAASLRAMSLAEDDLFLDDSSLLMTPSADGGAGGEKGAESDSEHPSVPVDNDRSSTPQATGNSASTQVAPPTPSSITETAGDEASVSSAPASCAATPQPSEESNKELEALEKQYETACRDLWDTQLQLRGLRLGEDRYKRTYWLCRRGGGILVEGMESGSPVEFGVGEMFGDTDDQEDEEESAVIKKEEVLSEGGVEAVKKEVDEPDEGIGMNGEEGPGSSSTGSDLKEGTTYLNGQKLSSTEEEEEMLRLWLQESAPAVKKKETPTANQGESKANGFSEEDDKKDVKMKKEEVDQPWFFLLPRSPCERNSLLCPPPSAEDDPEDSQQPQNGESEQLTAEEEADIRECLRTLAPASAAAGGGPPSVPIATLSKISSFATNPPRRDAVMAIVQTPPKRKKIPEDCRTGWWRITSADQLAALISSLNHHGIRERELKREIIRHKDTILAELEKPIPQESLLLPAADEEMEESDHLQPLVDSPRGPWARDVALRIDLGTLDQVLELEEKVHAASMQVKFWKPPPRLSTEDESRFRPSCEEGGGGGRGAGKLLNPVAVARERLLELETMIERRYITAPLGSSGGEILLHSINKAQNSIVTSSAVAASSPSPSPVTPCGGGASPVVSGSVEATPTGTEDGRDVERRSTPEKSVSSVGNSGSSETVTRALTQWREGLAQSTTAAQVAMALHMLQACIAWDKSIMKASCQFCHLGDNEAKLLLCDGCDRGYHTYCFKPEIEIPAGDWYCYECLNKATRRRHCLYCGGLGKNIASCDNCCKAYHADCHNPPLAKVPRGKWYCTSCASRNPRMAAVSAAAFSKRGRKPKTSTSGSSPSISSPAPAPSPSPLTQDKSPPPSVASNHSQSDDDSKKDRSNKKVRIDEDRSNKKVGLARNDEDRSNKKVGLARIDEDRSNKKVGLARIDEDRSNKKVSRDLGPLRTLLEELESHEDSWPFLLPVNTKQYKSREEFLFDVRLIFDNCETFNEDDSPVGKAGHNLRMAFESRWGEVMGTASPNANCSSNGSAPS</sequence>
<dbReference type="Pfam" id="PF00628">
    <property type="entry name" value="PHD"/>
    <property type="match status" value="2"/>
</dbReference>
<dbReference type="GO" id="GO:0003677">
    <property type="term" value="F:DNA binding"/>
    <property type="evidence" value="ECO:0007669"/>
    <property type="project" value="InterPro"/>
</dbReference>
<dbReference type="GO" id="GO:0008270">
    <property type="term" value="F:zinc ion binding"/>
    <property type="evidence" value="ECO:0007669"/>
    <property type="project" value="UniProtKB-KW"/>
</dbReference>
<evidence type="ECO:0000256" key="7">
    <source>
        <dbReference type="ARBA" id="ARBA00023054"/>
    </source>
</evidence>
<keyword evidence="9" id="KW-0804">Transcription</keyword>
<evidence type="ECO:0000256" key="12">
    <source>
        <dbReference type="SAM" id="MobiDB-lite"/>
    </source>
</evidence>
<evidence type="ECO:0000256" key="11">
    <source>
        <dbReference type="SAM" id="Coils"/>
    </source>
</evidence>
<gene>
    <name evidence="13" type="ORF">CTOB1V02_LOCUS1022</name>
</gene>
<dbReference type="InterPro" id="IPR013083">
    <property type="entry name" value="Znf_RING/FYVE/PHD"/>
</dbReference>
<evidence type="ECO:0000256" key="6">
    <source>
        <dbReference type="ARBA" id="ARBA00023015"/>
    </source>
</evidence>
<accession>A0A7R8ZIV3</accession>
<dbReference type="InterPro" id="IPR019787">
    <property type="entry name" value="Znf_PHD-finger"/>
</dbReference>
<comment type="similarity">
    <text evidence="2">Belongs to the WAL family.</text>
</comment>
<dbReference type="Gene3D" id="1.20.920.10">
    <property type="entry name" value="Bromodomain-like"/>
    <property type="match status" value="1"/>
</dbReference>
<feature type="region of interest" description="Disordered" evidence="12">
    <location>
        <begin position="1330"/>
        <end position="1363"/>
    </location>
</feature>
<feature type="compositionally biased region" description="Polar residues" evidence="12">
    <location>
        <begin position="1348"/>
        <end position="1358"/>
    </location>
</feature>
<dbReference type="SUPFAM" id="SSF54171">
    <property type="entry name" value="DNA-binding domain"/>
    <property type="match status" value="1"/>
</dbReference>
<feature type="region of interest" description="Disordered" evidence="12">
    <location>
        <begin position="95"/>
        <end position="171"/>
    </location>
</feature>
<evidence type="ECO:0000256" key="8">
    <source>
        <dbReference type="ARBA" id="ARBA00023117"/>
    </source>
</evidence>
<keyword evidence="8" id="KW-0103">Bromodomain</keyword>
<evidence type="ECO:0000256" key="10">
    <source>
        <dbReference type="ARBA" id="ARBA00023242"/>
    </source>
</evidence>
<dbReference type="SUPFAM" id="SSF47370">
    <property type="entry name" value="Bromodomain"/>
    <property type="match status" value="1"/>
</dbReference>
<feature type="compositionally biased region" description="Polar residues" evidence="12">
    <location>
        <begin position="219"/>
        <end position="232"/>
    </location>
</feature>
<dbReference type="InterPro" id="IPR001965">
    <property type="entry name" value="Znf_PHD"/>
</dbReference>